<evidence type="ECO:0000256" key="1">
    <source>
        <dbReference type="SAM" id="Phobius"/>
    </source>
</evidence>
<dbReference type="Gene3D" id="3.40.710.10">
    <property type="entry name" value="DD-peptidase/beta-lactamase superfamily"/>
    <property type="match status" value="1"/>
</dbReference>
<keyword evidence="1" id="KW-1133">Transmembrane helix</keyword>
<evidence type="ECO:0000259" key="2">
    <source>
        <dbReference type="Pfam" id="PF00144"/>
    </source>
</evidence>
<reference evidence="4" key="1">
    <citation type="submission" date="2018-07" db="EMBL/GenBank/DDBJ databases">
        <authorList>
            <person name="Peiro R."/>
            <person name="Begona"/>
            <person name="Cbmso G."/>
            <person name="Lopez M."/>
            <person name="Gonzalez S."/>
        </authorList>
    </citation>
    <scope>NUCLEOTIDE SEQUENCE [LARGE SCALE GENOMIC DNA]</scope>
</reference>
<feature type="domain" description="Beta-lactamase-related" evidence="2">
    <location>
        <begin position="210"/>
        <end position="477"/>
    </location>
</feature>
<dbReference type="Proteomes" id="UP000254764">
    <property type="component" value="Unassembled WGS sequence"/>
</dbReference>
<dbReference type="InterPro" id="IPR001466">
    <property type="entry name" value="Beta-lactam-related"/>
</dbReference>
<organism evidence="3 4">
    <name type="scientific">Ciceribacter selenitireducens ATCC BAA-1503</name>
    <dbReference type="NCBI Taxonomy" id="1336235"/>
    <lineage>
        <taxon>Bacteria</taxon>
        <taxon>Pseudomonadati</taxon>
        <taxon>Pseudomonadota</taxon>
        <taxon>Alphaproteobacteria</taxon>
        <taxon>Hyphomicrobiales</taxon>
        <taxon>Rhizobiaceae</taxon>
        <taxon>Ciceribacter</taxon>
    </lineage>
</organism>
<dbReference type="AlphaFoldDB" id="A0A376AEQ4"/>
<sequence length="500" mass="53159">MAKADRSRFAKKGVRKRCAGGFSGFRASAVPCFHGPRQAEETRMRLFGSILRGAALAVFMLVAGVMVWLSVAPPELLRVGTGYAAKIVCSNVFLAGRDPEAVLALDVQAPGHPLLRLVGVDVDTKSGVVTARMLGAFARGTAVYREGLGCASVPDGNVEAALAFSAPAAGSPAVTDAAATWPEGEKTLPADPRIAPLLSDPALVGPGMRAVVVVKDGRIVGETYGPGFSPTTPLLGWSMAKTVNAAILARLVEEGRLALDDTRLLPEWSDEPHASIRLRDLLAMESGLEFNEDYGDVADVTRMLYLEPDMAGFSLAKPVLAGTGQRFGYASGTSVLLARIWMSRFADPAQALAYPRQALFDPLGMTSAVLEADASGTFVGSSYLYATARDWARFGQLLVDDGVWNGKRLLPEGFVAAMQRPTAASGGRYTEIQAWQVGPGDEPDESFGLTPETFWLQGHDGQVVAVIPSQRLVVVRLGLTPSRLGYRPQNLVKAVSDTTR</sequence>
<dbReference type="InterPro" id="IPR050789">
    <property type="entry name" value="Diverse_Enzym_Activities"/>
</dbReference>
<dbReference type="InterPro" id="IPR012338">
    <property type="entry name" value="Beta-lactam/transpept-like"/>
</dbReference>
<keyword evidence="4" id="KW-1185">Reference proteome</keyword>
<dbReference type="SUPFAM" id="SSF56601">
    <property type="entry name" value="beta-lactamase/transpeptidase-like"/>
    <property type="match status" value="1"/>
</dbReference>
<dbReference type="PANTHER" id="PTHR43283:SF7">
    <property type="entry name" value="BETA-LACTAMASE-RELATED DOMAIN-CONTAINING PROTEIN"/>
    <property type="match status" value="1"/>
</dbReference>
<accession>A0A376AEQ4</accession>
<protein>
    <recommendedName>
        <fullName evidence="2">Beta-lactamase-related domain-containing protein</fullName>
    </recommendedName>
</protein>
<evidence type="ECO:0000313" key="3">
    <source>
        <dbReference type="EMBL" id="SSC66306.1"/>
    </source>
</evidence>
<feature type="transmembrane region" description="Helical" evidence="1">
    <location>
        <begin position="50"/>
        <end position="71"/>
    </location>
</feature>
<dbReference type="EMBL" id="UEYP01000002">
    <property type="protein sequence ID" value="SSC66306.1"/>
    <property type="molecule type" value="Genomic_DNA"/>
</dbReference>
<gene>
    <name evidence="3" type="ORF">RHIZ70_2014</name>
</gene>
<keyword evidence="1" id="KW-0472">Membrane</keyword>
<dbReference type="PANTHER" id="PTHR43283">
    <property type="entry name" value="BETA-LACTAMASE-RELATED"/>
    <property type="match status" value="1"/>
</dbReference>
<name>A0A376AEQ4_9HYPH</name>
<dbReference type="STRING" id="1336235.GCA_000518785_00678"/>
<keyword evidence="1" id="KW-0812">Transmembrane</keyword>
<evidence type="ECO:0000313" key="4">
    <source>
        <dbReference type="Proteomes" id="UP000254764"/>
    </source>
</evidence>
<proteinExistence type="predicted"/>
<dbReference type="Pfam" id="PF00144">
    <property type="entry name" value="Beta-lactamase"/>
    <property type="match status" value="1"/>
</dbReference>